<evidence type="ECO:0000313" key="2">
    <source>
        <dbReference type="Proteomes" id="UP000006732"/>
    </source>
</evidence>
<proteinExistence type="predicted"/>
<dbReference type="STRING" id="338966.Ppro_2040"/>
<keyword evidence="2" id="KW-1185">Reference proteome</keyword>
<dbReference type="AlphaFoldDB" id="A1AQM8"/>
<dbReference type="Proteomes" id="UP000006732">
    <property type="component" value="Chromosome"/>
</dbReference>
<reference evidence="1 2" key="1">
    <citation type="submission" date="2006-10" db="EMBL/GenBank/DDBJ databases">
        <title>Complete sequence of chromosome of Pelobacter propionicus DSM 2379.</title>
        <authorList>
            <consortium name="US DOE Joint Genome Institute"/>
            <person name="Copeland A."/>
            <person name="Lucas S."/>
            <person name="Lapidus A."/>
            <person name="Barry K."/>
            <person name="Detter J.C."/>
            <person name="Glavina del Rio T."/>
            <person name="Hammon N."/>
            <person name="Israni S."/>
            <person name="Dalin E."/>
            <person name="Tice H."/>
            <person name="Pitluck S."/>
            <person name="Saunders E."/>
            <person name="Brettin T."/>
            <person name="Bruce D."/>
            <person name="Han C."/>
            <person name="Tapia R."/>
            <person name="Schmutz J."/>
            <person name="Larimer F."/>
            <person name="Land M."/>
            <person name="Hauser L."/>
            <person name="Kyrpides N."/>
            <person name="Kim E."/>
            <person name="Lovley D."/>
            <person name="Richardson P."/>
        </authorList>
    </citation>
    <scope>NUCLEOTIDE SEQUENCE [LARGE SCALE GENOMIC DNA]</scope>
    <source>
        <strain evidence="2">DSM 2379 / NBRC 103807 / OttBd1</strain>
    </source>
</reference>
<dbReference type="KEGG" id="ppd:Ppro_2040"/>
<organism evidence="1 2">
    <name type="scientific">Pelobacter propionicus (strain DSM 2379 / NBRC 103807 / OttBd1)</name>
    <dbReference type="NCBI Taxonomy" id="338966"/>
    <lineage>
        <taxon>Bacteria</taxon>
        <taxon>Pseudomonadati</taxon>
        <taxon>Thermodesulfobacteriota</taxon>
        <taxon>Desulfuromonadia</taxon>
        <taxon>Desulfuromonadales</taxon>
        <taxon>Desulfuromonadaceae</taxon>
        <taxon>Pelobacter</taxon>
    </lineage>
</organism>
<accession>A1AQM8</accession>
<sequence length="83" mass="9335">MPVEETLEAVMIPLLARKLIPYCITTNHTGLTYFMQSIFTLFRTGAVEGPFQAGIPPLRTQKVLYSSGHNMDTNPTRQCPLHE</sequence>
<name>A1AQM8_PELPD</name>
<dbReference type="HOGENOM" id="CLU_2539575_0_0_7"/>
<protein>
    <submittedName>
        <fullName evidence="1">Uncharacterized protein</fullName>
    </submittedName>
</protein>
<evidence type="ECO:0000313" key="1">
    <source>
        <dbReference type="EMBL" id="ABK99648.1"/>
    </source>
</evidence>
<gene>
    <name evidence="1" type="ordered locus">Ppro_2040</name>
</gene>
<dbReference type="EMBL" id="CP000482">
    <property type="protein sequence ID" value="ABK99648.1"/>
    <property type="molecule type" value="Genomic_DNA"/>
</dbReference>